<feature type="domain" description="PAC" evidence="1">
    <location>
        <begin position="198"/>
        <end position="257"/>
    </location>
</feature>
<dbReference type="InterPro" id="IPR000160">
    <property type="entry name" value="GGDEF_dom"/>
</dbReference>
<dbReference type="InterPro" id="IPR035965">
    <property type="entry name" value="PAS-like_dom_sf"/>
</dbReference>
<evidence type="ECO:0000313" key="4">
    <source>
        <dbReference type="EMBL" id="KHN68756.1"/>
    </source>
</evidence>
<dbReference type="InterPro" id="IPR001633">
    <property type="entry name" value="EAL_dom"/>
</dbReference>
<protein>
    <submittedName>
        <fullName evidence="4">Diguanylate cyclase</fullName>
    </submittedName>
</protein>
<feature type="domain" description="GGDEF" evidence="3">
    <location>
        <begin position="289"/>
        <end position="423"/>
    </location>
</feature>
<dbReference type="InterPro" id="IPR043128">
    <property type="entry name" value="Rev_trsase/Diguanyl_cyclase"/>
</dbReference>
<dbReference type="Pfam" id="PF08448">
    <property type="entry name" value="PAS_4"/>
    <property type="match status" value="1"/>
</dbReference>
<dbReference type="SUPFAM" id="SSF141868">
    <property type="entry name" value="EAL domain-like"/>
    <property type="match status" value="1"/>
</dbReference>
<dbReference type="Gene3D" id="3.20.20.450">
    <property type="entry name" value="EAL domain"/>
    <property type="match status" value="1"/>
</dbReference>
<dbReference type="Gene3D" id="3.30.450.20">
    <property type="entry name" value="PAS domain"/>
    <property type="match status" value="2"/>
</dbReference>
<dbReference type="InterPro" id="IPR029787">
    <property type="entry name" value="Nucleotide_cyclase"/>
</dbReference>
<proteinExistence type="predicted"/>
<sequence length="698" mass="79777">MTSMSNNTQKHFIVEQIPLPTWVSDENGLILYCNVECTEYWQDTFSPLPQQWLEFISPVDLDEVKNRWLEAIRLQKRIELKCRLLQSGNQYRWCKLSIQASKYRGSSLVSEWYVSFLDIDHDIQEQQNLQKNIEIQNQMLDISVDCIKVLNVDGTVSHMNKSGCLALGVPVDETKFGMKWLELLPPHIRKRGRVALKKALQGKVARFAGMSCLPDQDPEYWDNMLTPIHRENGEIIQILCVSRNVTQQHLAENQLRNMSERDELTGLCNRRSFKFQLKRTLAYSKDNQTSVGLLLIDLDHFKHINDTLGHSAGDHLLKVLSKRFSHCVDDERCFVARLGGDEFAVIINNLKSENDVRDLAAILLQQLNQPITYLGNVLNGGMSIGCAIYPQDAIDQSGLLSCADMALHDLKARGRGGIRMYDPCMMQMTETVASQLNLARQLIRHHTIQPYYQPKVDLRTHRVVGFEALLRWHTTSAQRGYPSQIAEAFKDYNLASKIGETMQHQVLRDIAKWIDLDIKPLPVSLNAAPVEFLRDNYAERLLKKINQFQIPTHYIEVEVTEHMLGDRGSDYVIRALNKLKQHGVRIALDDFGTGFSSLTHIRDYPIDSLKVDCSFIQKMQHDPSIYAIVQAIGLLAPNLSLGLIAEGIETPEQEELLRQFGYNIGQGFLFESAVDANQVISILKQNQPYLESHYHVLR</sequence>
<dbReference type="CDD" id="cd01949">
    <property type="entry name" value="GGDEF"/>
    <property type="match status" value="1"/>
</dbReference>
<organism evidence="4 5">
    <name type="scientific">Acinetobacter oleivorans</name>
    <dbReference type="NCBI Taxonomy" id="1148157"/>
    <lineage>
        <taxon>Bacteria</taxon>
        <taxon>Pseudomonadati</taxon>
        <taxon>Pseudomonadota</taxon>
        <taxon>Gammaproteobacteria</taxon>
        <taxon>Moraxellales</taxon>
        <taxon>Moraxellaceae</taxon>
        <taxon>Acinetobacter</taxon>
    </lineage>
</organism>
<dbReference type="InterPro" id="IPR000700">
    <property type="entry name" value="PAS-assoc_C"/>
</dbReference>
<dbReference type="EMBL" id="JHQK01000001">
    <property type="protein sequence ID" value="KHN68756.1"/>
    <property type="molecule type" value="Genomic_DNA"/>
</dbReference>
<evidence type="ECO:0000259" key="3">
    <source>
        <dbReference type="PROSITE" id="PS50887"/>
    </source>
</evidence>
<dbReference type="SUPFAM" id="SSF55073">
    <property type="entry name" value="Nucleotide cyclase"/>
    <property type="match status" value="1"/>
</dbReference>
<dbReference type="Proteomes" id="UP000031012">
    <property type="component" value="Unassembled WGS sequence"/>
</dbReference>
<dbReference type="Pfam" id="PF00563">
    <property type="entry name" value="EAL"/>
    <property type="match status" value="1"/>
</dbReference>
<dbReference type="PROSITE" id="PS50113">
    <property type="entry name" value="PAC"/>
    <property type="match status" value="1"/>
</dbReference>
<dbReference type="SMART" id="SM00267">
    <property type="entry name" value="GGDEF"/>
    <property type="match status" value="1"/>
</dbReference>
<dbReference type="PROSITE" id="PS50883">
    <property type="entry name" value="EAL"/>
    <property type="match status" value="1"/>
</dbReference>
<dbReference type="InterPro" id="IPR052155">
    <property type="entry name" value="Biofilm_reg_signaling"/>
</dbReference>
<dbReference type="AlphaFoldDB" id="A0A0B2UCN1"/>
<dbReference type="InterPro" id="IPR000014">
    <property type="entry name" value="PAS"/>
</dbReference>
<dbReference type="SUPFAM" id="SSF55785">
    <property type="entry name" value="PYP-like sensor domain (PAS domain)"/>
    <property type="match status" value="2"/>
</dbReference>
<name>A0A0B2UCN1_9GAMM</name>
<evidence type="ECO:0000313" key="5">
    <source>
        <dbReference type="Proteomes" id="UP000031012"/>
    </source>
</evidence>
<comment type="caution">
    <text evidence="4">The sequence shown here is derived from an EMBL/GenBank/DDBJ whole genome shotgun (WGS) entry which is preliminary data.</text>
</comment>
<evidence type="ECO:0000259" key="2">
    <source>
        <dbReference type="PROSITE" id="PS50883"/>
    </source>
</evidence>
<evidence type="ECO:0000259" key="1">
    <source>
        <dbReference type="PROSITE" id="PS50113"/>
    </source>
</evidence>
<dbReference type="PANTHER" id="PTHR44757">
    <property type="entry name" value="DIGUANYLATE CYCLASE DGCP"/>
    <property type="match status" value="1"/>
</dbReference>
<dbReference type="SMART" id="SM00052">
    <property type="entry name" value="EAL"/>
    <property type="match status" value="1"/>
</dbReference>
<feature type="domain" description="EAL" evidence="2">
    <location>
        <begin position="429"/>
        <end position="687"/>
    </location>
</feature>
<dbReference type="CDD" id="cd01948">
    <property type="entry name" value="EAL"/>
    <property type="match status" value="1"/>
</dbReference>
<dbReference type="CDD" id="cd00130">
    <property type="entry name" value="PAS"/>
    <property type="match status" value="1"/>
</dbReference>
<dbReference type="Gene3D" id="3.30.70.270">
    <property type="match status" value="1"/>
</dbReference>
<dbReference type="SMART" id="SM00091">
    <property type="entry name" value="PAS"/>
    <property type="match status" value="2"/>
</dbReference>
<gene>
    <name evidence="4" type="ORF">DH17_00695</name>
</gene>
<dbReference type="NCBIfam" id="TIGR00254">
    <property type="entry name" value="GGDEF"/>
    <property type="match status" value="1"/>
</dbReference>
<dbReference type="InterPro" id="IPR013656">
    <property type="entry name" value="PAS_4"/>
</dbReference>
<dbReference type="InterPro" id="IPR035919">
    <property type="entry name" value="EAL_sf"/>
</dbReference>
<dbReference type="Pfam" id="PF00990">
    <property type="entry name" value="GGDEF"/>
    <property type="match status" value="1"/>
</dbReference>
<dbReference type="PROSITE" id="PS50887">
    <property type="entry name" value="GGDEF"/>
    <property type="match status" value="1"/>
</dbReference>
<accession>A0A0B2UCN1</accession>
<reference evidence="4 5" key="1">
    <citation type="submission" date="2014-03" db="EMBL/GenBank/DDBJ databases">
        <title>Genome sequence of the diesel-degrader and plant-growth promoter Acinetobacter oleivorans PF-1 isolated from the roots of poplar tree.</title>
        <authorList>
            <person name="Gkorezis P."/>
            <person name="van Hamme J."/>
            <person name="Rineau F."/>
            <person name="Vangronsveld J."/>
            <person name="Francetti A."/>
        </authorList>
    </citation>
    <scope>NUCLEOTIDE SEQUENCE [LARGE SCALE GENOMIC DNA]</scope>
    <source>
        <strain evidence="4 5">PF1</strain>
    </source>
</reference>
<dbReference type="PANTHER" id="PTHR44757:SF2">
    <property type="entry name" value="BIOFILM ARCHITECTURE MAINTENANCE PROTEIN MBAA"/>
    <property type="match status" value="1"/>
</dbReference>